<dbReference type="Gene3D" id="1.25.40.390">
    <property type="match status" value="1"/>
</dbReference>
<gene>
    <name evidence="1" type="ORF">ACFSR6_20920</name>
</gene>
<dbReference type="SUPFAM" id="SSF48452">
    <property type="entry name" value="TPR-like"/>
    <property type="match status" value="1"/>
</dbReference>
<dbReference type="EMBL" id="JBHULL010000043">
    <property type="protein sequence ID" value="MFD2584972.1"/>
    <property type="molecule type" value="Genomic_DNA"/>
</dbReference>
<reference evidence="2" key="1">
    <citation type="journal article" date="2019" name="Int. J. Syst. Evol. Microbiol.">
        <title>The Global Catalogue of Microorganisms (GCM) 10K type strain sequencing project: providing services to taxonomists for standard genome sequencing and annotation.</title>
        <authorList>
            <consortium name="The Broad Institute Genomics Platform"/>
            <consortium name="The Broad Institute Genome Sequencing Center for Infectious Disease"/>
            <person name="Wu L."/>
            <person name="Ma J."/>
        </authorList>
    </citation>
    <scope>NUCLEOTIDE SEQUENCE [LARGE SCALE GENOMIC DNA]</scope>
    <source>
        <strain evidence="2">KCTC 42866</strain>
    </source>
</reference>
<dbReference type="InterPro" id="IPR011990">
    <property type="entry name" value="TPR-like_helical_dom_sf"/>
</dbReference>
<sequence>MRKLFKIFILGTIILSGSSCKKFLDVNTNPNSPTSATPNLVLPQAIVTSASAMNSYDNFGAWTGGYKANAGGYGGWGTVWTYNFTTGDYAGIFSDTFSGINQLNFVINNTTADGPLKYYNAMARIMKSFLYTKLVDQYGDVPYSDAGKGLNNLSPKYDNYASVYTACFSELNNAIAIMNTAPVTNVTTAVTAAQDPLFGGSATANLVKWKQFANTIKLKMIVRARNVAALSSFVSSSIASLPTTTSDYVNDDVIVQPGYSASTASQFNPRWSTYAWDINGTATGSGLSSLPTPWIVSFYNGTKLSDNVRGTAVYASFGTSVSQSINGNTITFTGPSSNQLGFDTEPVKRSQNGSYWYSGVGRSSRPTGTTANAAADVGGVLKGASMGTVLMLASESYFLQAEASLATVNILPALNASGQTLFENGITASYNYLYKNAANVYFNTTPAATLKDNYKTANATSALVNWPLALSDADKLEAIITQKYIAVNLINSEEGFNEYRRTGYPRISAGSTSATATFASLKSGAPAADKLPTRILYPAVEFQVNSENVPKGVSPYTTKIWYAK</sequence>
<dbReference type="RefSeq" id="WP_379082599.1">
    <property type="nucleotide sequence ID" value="NZ_JBHULL010000043.1"/>
</dbReference>
<dbReference type="InterPro" id="IPR041662">
    <property type="entry name" value="SusD-like_2"/>
</dbReference>
<comment type="caution">
    <text evidence="1">The sequence shown here is derived from an EMBL/GenBank/DDBJ whole genome shotgun (WGS) entry which is preliminary data.</text>
</comment>
<dbReference type="Proteomes" id="UP001597461">
    <property type="component" value="Unassembled WGS sequence"/>
</dbReference>
<keyword evidence="2" id="KW-1185">Reference proteome</keyword>
<protein>
    <submittedName>
        <fullName evidence="1">SusD/RagB family nutrient-binding outer membrane lipoprotein</fullName>
    </submittedName>
</protein>
<evidence type="ECO:0000313" key="1">
    <source>
        <dbReference type="EMBL" id="MFD2584972.1"/>
    </source>
</evidence>
<dbReference type="PROSITE" id="PS51257">
    <property type="entry name" value="PROKAR_LIPOPROTEIN"/>
    <property type="match status" value="1"/>
</dbReference>
<dbReference type="Pfam" id="PF12771">
    <property type="entry name" value="SusD-like_2"/>
    <property type="match status" value="1"/>
</dbReference>
<accession>A0ABW5MPA8</accession>
<organism evidence="1 2">
    <name type="scientific">Pedobacter vanadiisoli</name>
    <dbReference type="NCBI Taxonomy" id="1761975"/>
    <lineage>
        <taxon>Bacteria</taxon>
        <taxon>Pseudomonadati</taxon>
        <taxon>Bacteroidota</taxon>
        <taxon>Sphingobacteriia</taxon>
        <taxon>Sphingobacteriales</taxon>
        <taxon>Sphingobacteriaceae</taxon>
        <taxon>Pedobacter</taxon>
    </lineage>
</organism>
<keyword evidence="1" id="KW-0449">Lipoprotein</keyword>
<proteinExistence type="predicted"/>
<name>A0ABW5MPA8_9SPHI</name>
<evidence type="ECO:0000313" key="2">
    <source>
        <dbReference type="Proteomes" id="UP001597461"/>
    </source>
</evidence>